<sequence length="448" mass="50654">MKKTFKLTLALSTLGSLTTIPFIAAACGPNKKNDPKPEMPTPAPEKPKTNSNPDTVNKLNEEKTNAKTQIQSLNNLNEEEKNSFNAKIDLATDENSINSIKSQANTLNELNSNKKAANSAIDEFSNLSEEQKTNLKTEVNNAKTKEVINQKLEEAKTKDQSNLTNAKNSDTVKIDALIWLTKKQKTEAKNDINSKTSVNGITARYQEAVKLNTDQTKKILDLNTLIPSLKFMRVTKKRYKPNYVPQQFHTDNKYTYVQFAIKDWETEQKVSWLLQYIKRYGTNENLKQLENVFRAFVTLLYKSNNDPELYFTSHFLLFVNGKDGEFRPALKFGAQNNYEDITRNDLWTPKPILGGISKQYATTANSGTDIEPKDLMVRENHIGSTIGLVNSLLFIIKARDWDSIKGSPYGMPPDSPEYQITGLRKNYQTPYGPANATTTQTQTETVQQ</sequence>
<evidence type="ECO:0000256" key="3">
    <source>
        <dbReference type="ARBA" id="ARBA00022729"/>
    </source>
</evidence>
<dbReference type="GO" id="GO:0005886">
    <property type="term" value="C:plasma membrane"/>
    <property type="evidence" value="ECO:0007669"/>
    <property type="project" value="UniProtKB-SubCell"/>
</dbReference>
<feature type="chain" id="PRO_5020350159" description="Extracellular matrix-binding protein ebh GA module domain-containing protein" evidence="9">
    <location>
        <begin position="27"/>
        <end position="448"/>
    </location>
</feature>
<dbReference type="InterPro" id="IPR020840">
    <property type="entry name" value="Extracell_matrix-bd_GA"/>
</dbReference>
<protein>
    <recommendedName>
        <fullName evidence="10">Extracellular matrix-binding protein ebh GA module domain-containing protein</fullName>
    </recommendedName>
</protein>
<dbReference type="InterPro" id="IPR049890">
    <property type="entry name" value="VlpA-F-like_signal"/>
</dbReference>
<dbReference type="Pfam" id="PF01468">
    <property type="entry name" value="GA"/>
    <property type="match status" value="2"/>
</dbReference>
<reference evidence="11 12" key="1">
    <citation type="submission" date="2019-01" db="EMBL/GenBank/DDBJ databases">
        <title>Complete sequence and annotation of the Mycoplasma phocirhinis strain 852T genome.</title>
        <authorList>
            <person name="Frasca S.Jr."/>
            <person name="Kutish G.F."/>
            <person name="Castellanos Gell J."/>
            <person name="Michaels D.L."/>
            <person name="Brown D.R."/>
        </authorList>
    </citation>
    <scope>NUCLEOTIDE SEQUENCE [LARGE SCALE GENOMIC DNA]</scope>
    <source>
        <strain evidence="11 12">852</strain>
    </source>
</reference>
<feature type="region of interest" description="Disordered" evidence="8">
    <location>
        <begin position="28"/>
        <end position="66"/>
    </location>
</feature>
<evidence type="ECO:0000313" key="11">
    <source>
        <dbReference type="EMBL" id="QBF34643.1"/>
    </source>
</evidence>
<dbReference type="EMBL" id="CP034841">
    <property type="protein sequence ID" value="QBF34643.1"/>
    <property type="molecule type" value="Genomic_DNA"/>
</dbReference>
<evidence type="ECO:0000256" key="7">
    <source>
        <dbReference type="ARBA" id="ARBA00023288"/>
    </source>
</evidence>
<evidence type="ECO:0000256" key="2">
    <source>
        <dbReference type="ARBA" id="ARBA00022475"/>
    </source>
</evidence>
<keyword evidence="7" id="KW-0449">Lipoprotein</keyword>
<organism evidence="11 12">
    <name type="scientific">Mycoplasmopsis phocirhinis</name>
    <dbReference type="NCBI Taxonomy" id="142650"/>
    <lineage>
        <taxon>Bacteria</taxon>
        <taxon>Bacillati</taxon>
        <taxon>Mycoplasmatota</taxon>
        <taxon>Mycoplasmoidales</taxon>
        <taxon>Metamycoplasmataceae</taxon>
        <taxon>Mycoplasmopsis</taxon>
    </lineage>
</organism>
<accession>A0A4P6MNQ2</accession>
<feature type="domain" description="Extracellular matrix-binding protein ebh GA module" evidence="10">
    <location>
        <begin position="106"/>
        <end position="156"/>
    </location>
</feature>
<keyword evidence="12" id="KW-1185">Reference proteome</keyword>
<dbReference type="Proteomes" id="UP000289326">
    <property type="component" value="Chromosome"/>
</dbReference>
<dbReference type="PROSITE" id="PS51257">
    <property type="entry name" value="PROKAR_LIPOPROTEIN"/>
    <property type="match status" value="1"/>
</dbReference>
<dbReference type="Gene3D" id="1.20.5.420">
    <property type="entry name" value="Immunoglobulin FC, subunit C"/>
    <property type="match status" value="3"/>
</dbReference>
<keyword evidence="2" id="KW-1003">Cell membrane</keyword>
<feature type="domain" description="Extracellular matrix-binding protein ebh GA module" evidence="10">
    <location>
        <begin position="157"/>
        <end position="209"/>
    </location>
</feature>
<feature type="compositionally biased region" description="Polar residues" evidence="8">
    <location>
        <begin position="49"/>
        <end position="58"/>
    </location>
</feature>
<feature type="compositionally biased region" description="Low complexity" evidence="8">
    <location>
        <begin position="437"/>
        <end position="448"/>
    </location>
</feature>
<evidence type="ECO:0000313" key="12">
    <source>
        <dbReference type="Proteomes" id="UP000289326"/>
    </source>
</evidence>
<dbReference type="SMART" id="SM00844">
    <property type="entry name" value="GA"/>
    <property type="match status" value="3"/>
</dbReference>
<dbReference type="OrthoDB" id="396942at2"/>
<dbReference type="RefSeq" id="WP_130429420.1">
    <property type="nucleotide sequence ID" value="NZ_CP034841.1"/>
</dbReference>
<keyword evidence="3 9" id="KW-0732">Signal</keyword>
<proteinExistence type="predicted"/>
<evidence type="ECO:0000256" key="4">
    <source>
        <dbReference type="ARBA" id="ARBA00022737"/>
    </source>
</evidence>
<gene>
    <name evidence="11" type="ORF">EG856_01760</name>
</gene>
<keyword evidence="4" id="KW-0677">Repeat</keyword>
<name>A0A4P6MNQ2_9BACT</name>
<evidence type="ECO:0000256" key="9">
    <source>
        <dbReference type="SAM" id="SignalP"/>
    </source>
</evidence>
<dbReference type="NCBIfam" id="NF033817">
    <property type="entry name" value="Mplas_variab_LP"/>
    <property type="match status" value="1"/>
</dbReference>
<evidence type="ECO:0000256" key="8">
    <source>
        <dbReference type="SAM" id="MobiDB-lite"/>
    </source>
</evidence>
<dbReference type="InterPro" id="IPR009063">
    <property type="entry name" value="Ig/albumin-bd_sf"/>
</dbReference>
<dbReference type="InterPro" id="IPR002988">
    <property type="entry name" value="GA_module"/>
</dbReference>
<evidence type="ECO:0000259" key="10">
    <source>
        <dbReference type="SMART" id="SM00844"/>
    </source>
</evidence>
<feature type="region of interest" description="Disordered" evidence="8">
    <location>
        <begin position="426"/>
        <end position="448"/>
    </location>
</feature>
<keyword evidence="6" id="KW-0564">Palmitate</keyword>
<dbReference type="AlphaFoldDB" id="A0A4P6MNQ2"/>
<evidence type="ECO:0000256" key="1">
    <source>
        <dbReference type="ARBA" id="ARBA00004193"/>
    </source>
</evidence>
<dbReference type="KEGG" id="mphi:EG856_01760"/>
<evidence type="ECO:0000256" key="6">
    <source>
        <dbReference type="ARBA" id="ARBA00023139"/>
    </source>
</evidence>
<evidence type="ECO:0000256" key="5">
    <source>
        <dbReference type="ARBA" id="ARBA00023136"/>
    </source>
</evidence>
<dbReference type="SUPFAM" id="SSF46997">
    <property type="entry name" value="Bacterial immunoglobulin/albumin-binding domains"/>
    <property type="match status" value="2"/>
</dbReference>
<feature type="domain" description="Extracellular matrix-binding protein ebh GA module" evidence="10">
    <location>
        <begin position="47"/>
        <end position="105"/>
    </location>
</feature>
<feature type="signal peptide" evidence="9">
    <location>
        <begin position="1"/>
        <end position="26"/>
    </location>
</feature>
<keyword evidence="5" id="KW-0472">Membrane</keyword>
<comment type="subcellular location">
    <subcellularLocation>
        <location evidence="1">Cell membrane</location>
        <topology evidence="1">Lipid-anchor</topology>
    </subcellularLocation>
</comment>